<evidence type="ECO:0000313" key="1">
    <source>
        <dbReference type="EMBL" id="SDL15112.1"/>
    </source>
</evidence>
<dbReference type="STRING" id="393762.SAMN05660472_02707"/>
<sequence length="86" mass="9706">MKRIAIQENLQQLKDNLTNKGYEVVGFQDQGHIDAIIYLDDYSGFKNVNDAGETNGYGAILINANNKTVEEIQHIIETRRYGGLFS</sequence>
<dbReference type="Proteomes" id="UP000198718">
    <property type="component" value="Unassembled WGS sequence"/>
</dbReference>
<name>A0A1G9HQH6_9FIRM</name>
<dbReference type="AlphaFoldDB" id="A0A1G9HQH6"/>
<evidence type="ECO:0000313" key="2">
    <source>
        <dbReference type="Proteomes" id="UP000198718"/>
    </source>
</evidence>
<gene>
    <name evidence="1" type="ORF">SAMN05660472_02707</name>
</gene>
<organism evidence="1 2">
    <name type="scientific">Natronincola ferrireducens</name>
    <dbReference type="NCBI Taxonomy" id="393762"/>
    <lineage>
        <taxon>Bacteria</taxon>
        <taxon>Bacillati</taxon>
        <taxon>Bacillota</taxon>
        <taxon>Clostridia</taxon>
        <taxon>Peptostreptococcales</taxon>
        <taxon>Natronincolaceae</taxon>
        <taxon>Natronincola</taxon>
    </lineage>
</organism>
<proteinExistence type="predicted"/>
<dbReference type="RefSeq" id="WP_090554538.1">
    <property type="nucleotide sequence ID" value="NZ_FNFP01000009.1"/>
</dbReference>
<dbReference type="InterPro" id="IPR005370">
    <property type="entry name" value="UPF0180"/>
</dbReference>
<dbReference type="EMBL" id="FNFP01000009">
    <property type="protein sequence ID" value="SDL15112.1"/>
    <property type="molecule type" value="Genomic_DNA"/>
</dbReference>
<keyword evidence="2" id="KW-1185">Reference proteome</keyword>
<accession>A0A1G9HQH6</accession>
<dbReference type="Pfam" id="PF03698">
    <property type="entry name" value="UPF0180"/>
    <property type="match status" value="1"/>
</dbReference>
<reference evidence="1 2" key="1">
    <citation type="submission" date="2016-10" db="EMBL/GenBank/DDBJ databases">
        <authorList>
            <person name="de Groot N.N."/>
        </authorList>
    </citation>
    <scope>NUCLEOTIDE SEQUENCE [LARGE SCALE GENOMIC DNA]</scope>
    <source>
        <strain evidence="1 2">DSM 18346</strain>
    </source>
</reference>
<dbReference type="OrthoDB" id="1708042at2"/>
<protein>
    <submittedName>
        <fullName evidence="1">Uncharacterized protein family (UPF0180)</fullName>
    </submittedName>
</protein>